<dbReference type="AlphaFoldDB" id="A0A1L6MY08"/>
<dbReference type="KEGG" id="pabo:BCY86_05960"/>
<proteinExistence type="predicted"/>
<protein>
    <recommendedName>
        <fullName evidence="4">Glycosyl transferase family 1 domain-containing protein</fullName>
    </recommendedName>
</protein>
<dbReference type="SUPFAM" id="SSF53756">
    <property type="entry name" value="UDP-Glycosyltransferase/glycogen phosphorylase"/>
    <property type="match status" value="1"/>
</dbReference>
<gene>
    <name evidence="2" type="ORF">BCY86_05960</name>
</gene>
<dbReference type="OrthoDB" id="5489093at2"/>
<dbReference type="EMBL" id="CP016908">
    <property type="protein sequence ID" value="APS00278.1"/>
    <property type="molecule type" value="Genomic_DNA"/>
</dbReference>
<accession>A0A1L6MY08</accession>
<evidence type="ECO:0008006" key="4">
    <source>
        <dbReference type="Google" id="ProtNLM"/>
    </source>
</evidence>
<evidence type="ECO:0000256" key="1">
    <source>
        <dbReference type="ARBA" id="ARBA00022679"/>
    </source>
</evidence>
<name>A0A1L6MY08_9BACT</name>
<keyword evidence="3" id="KW-1185">Reference proteome</keyword>
<evidence type="ECO:0000313" key="3">
    <source>
        <dbReference type="Proteomes" id="UP000185544"/>
    </source>
</evidence>
<dbReference type="Gene3D" id="3.40.50.2000">
    <property type="entry name" value="Glycogen Phosphorylase B"/>
    <property type="match status" value="2"/>
</dbReference>
<dbReference type="GO" id="GO:0016757">
    <property type="term" value="F:glycosyltransferase activity"/>
    <property type="evidence" value="ECO:0007669"/>
    <property type="project" value="TreeGrafter"/>
</dbReference>
<dbReference type="STRING" id="1882918.BCY86_05960"/>
<sequence length="373" mass="41198">MKPRVLFISKPITPPWNDGSKNLVRDLASHLSFASPTVMSFRGVPLLESPVSIADLGDPPEKHASHLSIQWRVMGCLVKARAFPLWHFVFAPNLASSVASLCAVKSQRLLGWSGKVVQTVASAPKTFRSVQRLLFGDQIIVLSEWMRHRFMSAGVDPQRMHVIPPCAVAPPPPSEAEIQAVRSLYQLENAPVILYPGDYEVSRGAITVAQAVPHILRAIPEARIVFACRPKTTAYPQALQRIQTLLEPWKQQVRYIGNIPNMAALQKAACMIVFPVDDLYGKVDLPLVLLEALALGTPLILAKEGPLETIDAARFVAPRNPEALSKEVLFLCNNQSERQALIEQGRELYTSSFTPEVVAQKHDQIYAALIKAE</sequence>
<dbReference type="Pfam" id="PF13692">
    <property type="entry name" value="Glyco_trans_1_4"/>
    <property type="match status" value="1"/>
</dbReference>
<dbReference type="PANTHER" id="PTHR46401:SF2">
    <property type="entry name" value="GLYCOSYLTRANSFERASE WBBK-RELATED"/>
    <property type="match status" value="1"/>
</dbReference>
<keyword evidence="1" id="KW-0808">Transferase</keyword>
<dbReference type="CDD" id="cd03801">
    <property type="entry name" value="GT4_PimA-like"/>
    <property type="match status" value="1"/>
</dbReference>
<organism evidence="2 3">
    <name type="scientific">Pajaroellobacter abortibovis</name>
    <dbReference type="NCBI Taxonomy" id="1882918"/>
    <lineage>
        <taxon>Bacteria</taxon>
        <taxon>Pseudomonadati</taxon>
        <taxon>Myxococcota</taxon>
        <taxon>Polyangia</taxon>
        <taxon>Polyangiales</taxon>
        <taxon>Polyangiaceae</taxon>
    </lineage>
</organism>
<reference evidence="2 3" key="1">
    <citation type="submission" date="2016-08" db="EMBL/GenBank/DDBJ databases">
        <title>Identification and validation of antigenic proteins from Pajaroellobacter abortibovis using de-novo genome sequence assembly and reverse vaccinology.</title>
        <authorList>
            <person name="Welly B.T."/>
            <person name="Miller M.R."/>
            <person name="Stott J.L."/>
            <person name="Blanchard M.T."/>
            <person name="Islas-Trejo A.D."/>
            <person name="O'Rourke S.M."/>
            <person name="Young A.E."/>
            <person name="Medrano J.F."/>
            <person name="Van Eenennaam A.L."/>
        </authorList>
    </citation>
    <scope>NUCLEOTIDE SEQUENCE [LARGE SCALE GENOMIC DNA]</scope>
    <source>
        <strain evidence="2 3">BTF92-0548A/99-0131</strain>
    </source>
</reference>
<dbReference type="RefSeq" id="WP_075276943.1">
    <property type="nucleotide sequence ID" value="NZ_CP016908.1"/>
</dbReference>
<dbReference type="Proteomes" id="UP000185544">
    <property type="component" value="Chromosome"/>
</dbReference>
<dbReference type="GO" id="GO:0009103">
    <property type="term" value="P:lipopolysaccharide biosynthetic process"/>
    <property type="evidence" value="ECO:0007669"/>
    <property type="project" value="TreeGrafter"/>
</dbReference>
<evidence type="ECO:0000313" key="2">
    <source>
        <dbReference type="EMBL" id="APS00278.1"/>
    </source>
</evidence>
<dbReference type="PANTHER" id="PTHR46401">
    <property type="entry name" value="GLYCOSYLTRANSFERASE WBBK-RELATED"/>
    <property type="match status" value="1"/>
</dbReference>